<evidence type="ECO:0000259" key="1">
    <source>
        <dbReference type="Pfam" id="PF01612"/>
    </source>
</evidence>
<proteinExistence type="predicted"/>
<evidence type="ECO:0000313" key="2">
    <source>
        <dbReference type="EMBL" id="KAL0471578.1"/>
    </source>
</evidence>
<reference evidence="2 3" key="1">
    <citation type="submission" date="2023-09" db="EMBL/GenBank/DDBJ databases">
        <title>Multi-omics analysis of a traditional fermented food reveals byproduct-associated fungal strains for waste-to-food upcycling.</title>
        <authorList>
            <consortium name="Lawrence Berkeley National Laboratory"/>
            <person name="Rekdal V.M."/>
            <person name="Villalobos-Escobedo J.M."/>
            <person name="Rodriguez-Valeron N."/>
            <person name="Garcia M.O."/>
            <person name="Vasquez D.P."/>
            <person name="Damayanti I."/>
            <person name="Sorensen P.M."/>
            <person name="Baidoo E.E."/>
            <person name="De Carvalho A.C."/>
            <person name="Riley R."/>
            <person name="Lipzen A."/>
            <person name="He G."/>
            <person name="Yan M."/>
            <person name="Haridas S."/>
            <person name="Daum C."/>
            <person name="Yoshinaga Y."/>
            <person name="Ng V."/>
            <person name="Grigoriev I.V."/>
            <person name="Munk R."/>
            <person name="Nuraida L."/>
            <person name="Wijaya C.H."/>
            <person name="Morales P.-C."/>
            <person name="Keasling J.D."/>
        </authorList>
    </citation>
    <scope>NUCLEOTIDE SEQUENCE [LARGE SCALE GENOMIC DNA]</scope>
    <source>
        <strain evidence="2 3">FGSC 2613</strain>
    </source>
</reference>
<keyword evidence="3" id="KW-1185">Reference proteome</keyword>
<dbReference type="Gene3D" id="3.30.420.10">
    <property type="entry name" value="Ribonuclease H-like superfamily/Ribonuclease H"/>
    <property type="match status" value="1"/>
</dbReference>
<gene>
    <name evidence="2" type="ORF">QR685DRAFT_519523</name>
</gene>
<dbReference type="InterPro" id="IPR012337">
    <property type="entry name" value="RNaseH-like_sf"/>
</dbReference>
<dbReference type="Pfam" id="PF01612">
    <property type="entry name" value="DNA_pol_A_exo1"/>
    <property type="match status" value="1"/>
</dbReference>
<comment type="caution">
    <text evidence="2">The sequence shown here is derived from an EMBL/GenBank/DDBJ whole genome shotgun (WGS) entry which is preliminary data.</text>
</comment>
<protein>
    <submittedName>
        <fullName evidence="2">Ribonuclease H-like domain-containing protein</fullName>
    </submittedName>
</protein>
<dbReference type="PANTHER" id="PTHR43040">
    <property type="entry name" value="RIBONUCLEASE D"/>
    <property type="match status" value="1"/>
</dbReference>
<name>A0ABR3DFW5_NEUIN</name>
<accession>A0ABR3DFW5</accession>
<dbReference type="InterPro" id="IPR002562">
    <property type="entry name" value="3'-5'_exonuclease_dom"/>
</dbReference>
<dbReference type="InterPro" id="IPR036397">
    <property type="entry name" value="RNaseH_sf"/>
</dbReference>
<sequence>MHSNLKKSLATKLPFGYKKTGKLHIKLPSGTAENPLRHIKISAKRTLPKSSMTTPTLISTPPNLQVFLSQIPPSSTLYLDLEGKNLCRHGTLTLLTILVLPTRATSIVDVQTLGDSAFTTPGPDGKTLKAILEDPNTSKCLWDVRNDADALWAHHKIRLAGITDIQLLENGSRPSDKTYLFGLDRCIERDLSLRWEEKQPWVRTKQEVRALMNMPNSDIFSRRPLDAKTLQYCVNDVVYLPALHKLYTKRINKSGSGWLTKAMVESARRVTEACGPGYVPQSEDKKFGPWRSRVDPDYDFWF</sequence>
<dbReference type="EMBL" id="JAVLET010000003">
    <property type="protein sequence ID" value="KAL0471578.1"/>
    <property type="molecule type" value="Genomic_DNA"/>
</dbReference>
<feature type="domain" description="3'-5' exonuclease" evidence="1">
    <location>
        <begin position="58"/>
        <end position="246"/>
    </location>
</feature>
<evidence type="ECO:0000313" key="3">
    <source>
        <dbReference type="Proteomes" id="UP001451303"/>
    </source>
</evidence>
<dbReference type="Proteomes" id="UP001451303">
    <property type="component" value="Unassembled WGS sequence"/>
</dbReference>
<dbReference type="SUPFAM" id="SSF53098">
    <property type="entry name" value="Ribonuclease H-like"/>
    <property type="match status" value="1"/>
</dbReference>
<dbReference type="PANTHER" id="PTHR43040:SF1">
    <property type="entry name" value="RIBONUCLEASE D"/>
    <property type="match status" value="1"/>
</dbReference>
<organism evidence="2 3">
    <name type="scientific">Neurospora intermedia</name>
    <dbReference type="NCBI Taxonomy" id="5142"/>
    <lineage>
        <taxon>Eukaryota</taxon>
        <taxon>Fungi</taxon>
        <taxon>Dikarya</taxon>
        <taxon>Ascomycota</taxon>
        <taxon>Pezizomycotina</taxon>
        <taxon>Sordariomycetes</taxon>
        <taxon>Sordariomycetidae</taxon>
        <taxon>Sordariales</taxon>
        <taxon>Sordariaceae</taxon>
        <taxon>Neurospora</taxon>
    </lineage>
</organism>